<name>A0ABT2J810_9PSEU</name>
<evidence type="ECO:0000313" key="1">
    <source>
        <dbReference type="EMBL" id="MCT2583997.1"/>
    </source>
</evidence>
<proteinExistence type="predicted"/>
<dbReference type="InterPro" id="IPR009776">
    <property type="entry name" value="Spore_0_M"/>
</dbReference>
<organism evidence="1 2">
    <name type="scientific">Actinophytocola gossypii</name>
    <dbReference type="NCBI Taxonomy" id="2812003"/>
    <lineage>
        <taxon>Bacteria</taxon>
        <taxon>Bacillati</taxon>
        <taxon>Actinomycetota</taxon>
        <taxon>Actinomycetes</taxon>
        <taxon>Pseudonocardiales</taxon>
        <taxon>Pseudonocardiaceae</taxon>
    </lineage>
</organism>
<gene>
    <name evidence="1" type="ORF">JT362_12805</name>
</gene>
<protein>
    <submittedName>
        <fullName evidence="1">Sporulation protein</fullName>
    </submittedName>
</protein>
<dbReference type="EMBL" id="JAFFZE010000010">
    <property type="protein sequence ID" value="MCT2583997.1"/>
    <property type="molecule type" value="Genomic_DNA"/>
</dbReference>
<dbReference type="Pfam" id="PF07070">
    <property type="entry name" value="Spo0M"/>
    <property type="match status" value="1"/>
</dbReference>
<dbReference type="Proteomes" id="UP001156441">
    <property type="component" value="Unassembled WGS sequence"/>
</dbReference>
<dbReference type="PANTHER" id="PTHR40053:SF1">
    <property type="entry name" value="SPORULATION-CONTROL PROTEIN SPO0M"/>
    <property type="match status" value="1"/>
</dbReference>
<dbReference type="RefSeq" id="WP_260191372.1">
    <property type="nucleotide sequence ID" value="NZ_JAFFZE010000010.1"/>
</dbReference>
<sequence>MFQKVLASFGQGGATVDAQLLDRHVRPGGTLRGEVRLIGGQVDQEVEALGVTLLARVERGGGNGAEPTLVDMPFQNVHLAGRELVRAGARITVPFEVQMPWETPITTVFGKYLTGMAVGLQTNLNLARTVVDPQDVDAIPIEPVPAQHRVLDAMSRLGFQFRSANLVQDRVDGAEQQLPFFQEVDFAPSPAFAPVFNEVAVTFLARPRDVQVVLDVNKRVRVAKGGGLGGRGRAMVGMFVVEYAALGRTNWEQQIEGWLREVAKPRGIFD</sequence>
<keyword evidence="2" id="KW-1185">Reference proteome</keyword>
<dbReference type="PANTHER" id="PTHR40053">
    <property type="entry name" value="SPORULATION-CONTROL PROTEIN SPO0M"/>
    <property type="match status" value="1"/>
</dbReference>
<reference evidence="1 2" key="1">
    <citation type="submission" date="2021-02" db="EMBL/GenBank/DDBJ databases">
        <title>Actinophytocola xerophila sp. nov., isolated from soil of cotton cropping field.</title>
        <authorList>
            <person name="Huang R."/>
            <person name="Chen X."/>
            <person name="Ge X."/>
            <person name="Liu W."/>
        </authorList>
    </citation>
    <scope>NUCLEOTIDE SEQUENCE [LARGE SCALE GENOMIC DNA]</scope>
    <source>
        <strain evidence="1 2">S1-96</strain>
    </source>
</reference>
<evidence type="ECO:0000313" key="2">
    <source>
        <dbReference type="Proteomes" id="UP001156441"/>
    </source>
</evidence>
<accession>A0ABT2J810</accession>
<comment type="caution">
    <text evidence="1">The sequence shown here is derived from an EMBL/GenBank/DDBJ whole genome shotgun (WGS) entry which is preliminary data.</text>
</comment>